<comment type="catalytic activity">
    <reaction evidence="1 7">
        <text>[protein]-peptidylproline (omega=180) = [protein]-peptidylproline (omega=0)</text>
        <dbReference type="Rhea" id="RHEA:16237"/>
        <dbReference type="Rhea" id="RHEA-COMP:10747"/>
        <dbReference type="Rhea" id="RHEA-COMP:10748"/>
        <dbReference type="ChEBI" id="CHEBI:83833"/>
        <dbReference type="ChEBI" id="CHEBI:83834"/>
        <dbReference type="EC" id="5.2.1.8"/>
    </reaction>
</comment>
<proteinExistence type="inferred from homology"/>
<evidence type="ECO:0000313" key="10">
    <source>
        <dbReference type="EMBL" id="CCC52453.1"/>
    </source>
</evidence>
<name>G0U4T8_TRYVY</name>
<evidence type="ECO:0000256" key="6">
    <source>
        <dbReference type="ARBA" id="ARBA00023235"/>
    </source>
</evidence>
<reference evidence="10" key="1">
    <citation type="journal article" date="2012" name="Proc. Natl. Acad. Sci. U.S.A.">
        <title>Antigenic diversity is generated by distinct evolutionary mechanisms in African trypanosome species.</title>
        <authorList>
            <person name="Jackson A.P."/>
            <person name="Berry A."/>
            <person name="Aslett M."/>
            <person name="Allison H.C."/>
            <person name="Burton P."/>
            <person name="Vavrova-Anderson J."/>
            <person name="Brown R."/>
            <person name="Browne H."/>
            <person name="Corton N."/>
            <person name="Hauser H."/>
            <person name="Gamble J."/>
            <person name="Gilderthorp R."/>
            <person name="Marcello L."/>
            <person name="McQuillan J."/>
            <person name="Otto T.D."/>
            <person name="Quail M.A."/>
            <person name="Sanders M.J."/>
            <person name="van Tonder A."/>
            <person name="Ginger M.L."/>
            <person name="Field M.C."/>
            <person name="Barry J.D."/>
            <person name="Hertz-Fowler C."/>
            <person name="Berriman M."/>
        </authorList>
    </citation>
    <scope>NUCLEOTIDE SEQUENCE</scope>
    <source>
        <strain evidence="10">Y486</strain>
    </source>
</reference>
<dbReference type="Pfam" id="PF00254">
    <property type="entry name" value="FKBP_C"/>
    <property type="match status" value="1"/>
</dbReference>
<dbReference type="VEuPathDB" id="TriTrypDB:TvY486_1014960"/>
<dbReference type="Gene3D" id="3.10.50.40">
    <property type="match status" value="1"/>
</dbReference>
<evidence type="ECO:0000256" key="2">
    <source>
        <dbReference type="ARBA" id="ARBA00006577"/>
    </source>
</evidence>
<sequence>MLCKHIKFSVFVAVMNALILCAVGAVDPNTLTPEQRVENYRKRVARKFIGEMAKEPGAITLSSGLVVQVLARGTGTQAAGPNDSCEVHYTGTLRDGSVFDSSRDRGQPATFTPQQVIKAWTEALQLMRVGDRWKIYVPPELGYGAHGAGPKIPPHSALVFDMELLSIKGGATGRTAQEVDEVLKEASGNKADL</sequence>
<feature type="domain" description="PPIase FKBP-type" evidence="9">
    <location>
        <begin position="82"/>
        <end position="168"/>
    </location>
</feature>
<dbReference type="AlphaFoldDB" id="G0U4T8"/>
<evidence type="ECO:0000256" key="7">
    <source>
        <dbReference type="PROSITE-ProRule" id="PRU00277"/>
    </source>
</evidence>
<protein>
    <recommendedName>
        <fullName evidence="3 7">peptidylprolyl isomerase</fullName>
        <ecNumber evidence="3 7">5.2.1.8</ecNumber>
    </recommendedName>
</protein>
<keyword evidence="6 7" id="KW-0413">Isomerase</keyword>
<dbReference type="InterPro" id="IPR046357">
    <property type="entry name" value="PPIase_dom_sf"/>
</dbReference>
<evidence type="ECO:0000256" key="8">
    <source>
        <dbReference type="SAM" id="SignalP"/>
    </source>
</evidence>
<comment type="similarity">
    <text evidence="2">Belongs to the FKBP-type PPIase family.</text>
</comment>
<dbReference type="EC" id="5.2.1.8" evidence="3 7"/>
<dbReference type="PANTHER" id="PTHR43811:SF19">
    <property type="entry name" value="39 KDA FK506-BINDING NUCLEAR PROTEIN"/>
    <property type="match status" value="1"/>
</dbReference>
<feature type="signal peptide" evidence="8">
    <location>
        <begin position="1"/>
        <end position="25"/>
    </location>
</feature>
<organism evidence="10">
    <name type="scientific">Trypanosoma vivax (strain Y486)</name>
    <dbReference type="NCBI Taxonomy" id="1055687"/>
    <lineage>
        <taxon>Eukaryota</taxon>
        <taxon>Discoba</taxon>
        <taxon>Euglenozoa</taxon>
        <taxon>Kinetoplastea</taxon>
        <taxon>Metakinetoplastina</taxon>
        <taxon>Trypanosomatida</taxon>
        <taxon>Trypanosomatidae</taxon>
        <taxon>Trypanosoma</taxon>
        <taxon>Duttonella</taxon>
    </lineage>
</organism>
<evidence type="ECO:0000256" key="3">
    <source>
        <dbReference type="ARBA" id="ARBA00013194"/>
    </source>
</evidence>
<dbReference type="PROSITE" id="PS50059">
    <property type="entry name" value="FKBP_PPIASE"/>
    <property type="match status" value="1"/>
</dbReference>
<dbReference type="InterPro" id="IPR001179">
    <property type="entry name" value="PPIase_FKBP_dom"/>
</dbReference>
<keyword evidence="5 7" id="KW-0697">Rotamase</keyword>
<dbReference type="SUPFAM" id="SSF54534">
    <property type="entry name" value="FKBP-like"/>
    <property type="match status" value="1"/>
</dbReference>
<dbReference type="PANTHER" id="PTHR43811">
    <property type="entry name" value="FKBP-TYPE PEPTIDYL-PROLYL CIS-TRANS ISOMERASE FKPA"/>
    <property type="match status" value="1"/>
</dbReference>
<feature type="chain" id="PRO_5003410293" description="peptidylprolyl isomerase" evidence="8">
    <location>
        <begin position="26"/>
        <end position="193"/>
    </location>
</feature>
<dbReference type="EMBL" id="HE573026">
    <property type="protein sequence ID" value="CCC52453.1"/>
    <property type="molecule type" value="Genomic_DNA"/>
</dbReference>
<dbReference type="GO" id="GO:0003755">
    <property type="term" value="F:peptidyl-prolyl cis-trans isomerase activity"/>
    <property type="evidence" value="ECO:0007669"/>
    <property type="project" value="UniProtKB-KW"/>
</dbReference>
<evidence type="ECO:0000256" key="1">
    <source>
        <dbReference type="ARBA" id="ARBA00000971"/>
    </source>
</evidence>
<gene>
    <name evidence="10" type="ORF">TVY486_1014960</name>
</gene>
<keyword evidence="4 8" id="KW-0732">Signal</keyword>
<dbReference type="FunFam" id="3.10.50.40:FF:000045">
    <property type="entry name" value="Peptidyl-prolyl cis-trans isomerase"/>
    <property type="match status" value="1"/>
</dbReference>
<accession>G0U4T8</accession>
<evidence type="ECO:0000259" key="9">
    <source>
        <dbReference type="PROSITE" id="PS50059"/>
    </source>
</evidence>
<evidence type="ECO:0000256" key="5">
    <source>
        <dbReference type="ARBA" id="ARBA00023110"/>
    </source>
</evidence>
<evidence type="ECO:0000256" key="4">
    <source>
        <dbReference type="ARBA" id="ARBA00022729"/>
    </source>
</evidence>